<dbReference type="InterPro" id="IPR044839">
    <property type="entry name" value="NDR1-like"/>
</dbReference>
<keyword evidence="3" id="KW-0732">Signal</keyword>
<reference evidence="4" key="1">
    <citation type="submission" date="2020-07" db="EMBL/GenBank/DDBJ databases">
        <title>Ethylene signaling mediates host invasion by parasitic plants.</title>
        <authorList>
            <person name="Yoshida S."/>
        </authorList>
    </citation>
    <scope>NUCLEOTIDE SEQUENCE</scope>
    <source>
        <strain evidence="4">Okayama</strain>
    </source>
</reference>
<gene>
    <name evidence="4" type="ORF">PHJA_001241800</name>
</gene>
<name>A0A830C1G3_9LAMI</name>
<evidence type="ECO:0000256" key="1">
    <source>
        <dbReference type="ARBA" id="ARBA00004370"/>
    </source>
</evidence>
<comment type="caution">
    <text evidence="4">The sequence shown here is derived from an EMBL/GenBank/DDBJ whole genome shotgun (WGS) entry which is preliminary data.</text>
</comment>
<dbReference type="Proteomes" id="UP000653305">
    <property type="component" value="Unassembled WGS sequence"/>
</dbReference>
<feature type="chain" id="PRO_5032330594" evidence="3">
    <location>
        <begin position="21"/>
        <end position="175"/>
    </location>
</feature>
<dbReference type="EMBL" id="BMAC01000231">
    <property type="protein sequence ID" value="GFP90978.1"/>
    <property type="molecule type" value="Genomic_DNA"/>
</dbReference>
<keyword evidence="2" id="KW-0472">Membrane</keyword>
<dbReference type="PANTHER" id="PTHR31234">
    <property type="entry name" value="LATE EMBRYOGENESIS ABUNDANT (LEA) HYDROXYPROLINE-RICH GLYCOPROTEIN FAMILY"/>
    <property type="match status" value="1"/>
</dbReference>
<dbReference type="OrthoDB" id="630676at2759"/>
<dbReference type="AlphaFoldDB" id="A0A830C1G3"/>
<dbReference type="GO" id="GO:0005886">
    <property type="term" value="C:plasma membrane"/>
    <property type="evidence" value="ECO:0007669"/>
    <property type="project" value="TreeGrafter"/>
</dbReference>
<dbReference type="PANTHER" id="PTHR31234:SF42">
    <property type="entry name" value="LATE EMBRYOGENESIS ABUNDANT (LEA) HYDROXYPROLINE-RICH GLYCOPROTEIN FAMILY"/>
    <property type="match status" value="1"/>
</dbReference>
<dbReference type="GO" id="GO:0098542">
    <property type="term" value="P:defense response to other organism"/>
    <property type="evidence" value="ECO:0007669"/>
    <property type="project" value="InterPro"/>
</dbReference>
<accession>A0A830C1G3</accession>
<evidence type="ECO:0000256" key="2">
    <source>
        <dbReference type="ARBA" id="ARBA00023136"/>
    </source>
</evidence>
<sequence length="175" mass="19870">MLFSILIIFLGIATLIVYLAVQPKSPSFDTPAASVRAIYFNPPEFINGDITFLANVSNPNRRLNVRFEHMHVDLYFSESLIASQVLVPFSERPGEARLVSIRLLTSAVYLPSNLAIEIQRQAVRNRIVYDIKGAFRVKFKTGLVHYSYWLHTECRLEMTSPPNSVLITHSCATKR</sequence>
<feature type="signal peptide" evidence="3">
    <location>
        <begin position="1"/>
        <end position="20"/>
    </location>
</feature>
<evidence type="ECO:0000313" key="5">
    <source>
        <dbReference type="Proteomes" id="UP000653305"/>
    </source>
</evidence>
<evidence type="ECO:0000256" key="3">
    <source>
        <dbReference type="SAM" id="SignalP"/>
    </source>
</evidence>
<organism evidence="4 5">
    <name type="scientific">Phtheirospermum japonicum</name>
    <dbReference type="NCBI Taxonomy" id="374723"/>
    <lineage>
        <taxon>Eukaryota</taxon>
        <taxon>Viridiplantae</taxon>
        <taxon>Streptophyta</taxon>
        <taxon>Embryophyta</taxon>
        <taxon>Tracheophyta</taxon>
        <taxon>Spermatophyta</taxon>
        <taxon>Magnoliopsida</taxon>
        <taxon>eudicotyledons</taxon>
        <taxon>Gunneridae</taxon>
        <taxon>Pentapetalae</taxon>
        <taxon>asterids</taxon>
        <taxon>lamiids</taxon>
        <taxon>Lamiales</taxon>
        <taxon>Orobanchaceae</taxon>
        <taxon>Orobanchaceae incertae sedis</taxon>
        <taxon>Phtheirospermum</taxon>
    </lineage>
</organism>
<comment type="subcellular location">
    <subcellularLocation>
        <location evidence="1">Membrane</location>
    </subcellularLocation>
</comment>
<protein>
    <submittedName>
        <fullName evidence="4">Uncharacterized protein at1g08160</fullName>
    </submittedName>
</protein>
<keyword evidence="5" id="KW-1185">Reference proteome</keyword>
<proteinExistence type="predicted"/>
<evidence type="ECO:0000313" key="4">
    <source>
        <dbReference type="EMBL" id="GFP90978.1"/>
    </source>
</evidence>